<dbReference type="PANTHER" id="PTHR47961">
    <property type="entry name" value="DNA POLYMERASE THETA, PUTATIVE (AFU_ORTHOLOGUE AFUA_1G05260)-RELATED"/>
    <property type="match status" value="1"/>
</dbReference>
<feature type="coiled-coil region" evidence="5">
    <location>
        <begin position="509"/>
        <end position="536"/>
    </location>
</feature>
<proteinExistence type="predicted"/>
<evidence type="ECO:0000256" key="5">
    <source>
        <dbReference type="SAM" id="Coils"/>
    </source>
</evidence>
<reference evidence="8 9" key="1">
    <citation type="submission" date="2020-08" db="EMBL/GenBank/DDBJ databases">
        <title>Genomic Encyclopedia of Type Strains, Phase IV (KMG-IV): sequencing the most valuable type-strain genomes for metagenomic binning, comparative biology and taxonomic classification.</title>
        <authorList>
            <person name="Goeker M."/>
        </authorList>
    </citation>
    <scope>NUCLEOTIDE SEQUENCE [LARGE SCALE GENOMIC DNA]</scope>
    <source>
        <strain evidence="8 9">DSM 27203</strain>
    </source>
</reference>
<dbReference type="EMBL" id="JACIJI010000009">
    <property type="protein sequence ID" value="MBB5720122.1"/>
    <property type="molecule type" value="Genomic_DNA"/>
</dbReference>
<dbReference type="InterPro" id="IPR050474">
    <property type="entry name" value="Hel308_SKI2-like"/>
</dbReference>
<dbReference type="RefSeq" id="WP_184005688.1">
    <property type="nucleotide sequence ID" value="NZ_BAABIF010000007.1"/>
</dbReference>
<dbReference type="SMART" id="SM00490">
    <property type="entry name" value="HELICc"/>
    <property type="match status" value="1"/>
</dbReference>
<evidence type="ECO:0000256" key="3">
    <source>
        <dbReference type="ARBA" id="ARBA00022806"/>
    </source>
</evidence>
<evidence type="ECO:0000259" key="6">
    <source>
        <dbReference type="PROSITE" id="PS51192"/>
    </source>
</evidence>
<organism evidence="8 9">
    <name type="scientific">Stakelama sediminis</name>
    <dbReference type="NCBI Taxonomy" id="463200"/>
    <lineage>
        <taxon>Bacteria</taxon>
        <taxon>Pseudomonadati</taxon>
        <taxon>Pseudomonadota</taxon>
        <taxon>Alphaproteobacteria</taxon>
        <taxon>Sphingomonadales</taxon>
        <taxon>Sphingomonadaceae</taxon>
        <taxon>Stakelama</taxon>
    </lineage>
</organism>
<dbReference type="SUPFAM" id="SSF52540">
    <property type="entry name" value="P-loop containing nucleoside triphosphate hydrolases"/>
    <property type="match status" value="1"/>
</dbReference>
<dbReference type="CDD" id="cd17921">
    <property type="entry name" value="DEXHc_Ski2"/>
    <property type="match status" value="1"/>
</dbReference>
<keyword evidence="3 8" id="KW-0347">Helicase</keyword>
<dbReference type="Pfam" id="PF00270">
    <property type="entry name" value="DEAD"/>
    <property type="match status" value="1"/>
</dbReference>
<dbReference type="GO" id="GO:0003676">
    <property type="term" value="F:nucleic acid binding"/>
    <property type="evidence" value="ECO:0007669"/>
    <property type="project" value="InterPro"/>
</dbReference>
<accession>A0A840Z392</accession>
<dbReference type="Proteomes" id="UP000554342">
    <property type="component" value="Unassembled WGS sequence"/>
</dbReference>
<protein>
    <submittedName>
        <fullName evidence="8">Superfamily II DNA/RNA helicase</fullName>
    </submittedName>
</protein>
<comment type="caution">
    <text evidence="8">The sequence shown here is derived from an EMBL/GenBank/DDBJ whole genome shotgun (WGS) entry which is preliminary data.</text>
</comment>
<evidence type="ECO:0000259" key="7">
    <source>
        <dbReference type="PROSITE" id="PS51194"/>
    </source>
</evidence>
<dbReference type="PANTHER" id="PTHR47961:SF6">
    <property type="entry name" value="DNA-DIRECTED DNA POLYMERASE"/>
    <property type="match status" value="1"/>
</dbReference>
<sequence>MFDAETARILRSAPAMPGLNPDNLPAILTRHYAELASIRLRGVADDRSVETDAWSLERIADTYELAVSIQPGSEVTAAAAFVAATAQQILARRQVNLVSDQAELPANIDRDRLDPSLAAVVLFLTAEQYADANEAATFIRRDREQQSYEATILSEHVFDLATGKLNSILQRAQRWRSPLAHTALEDRALAALLETLCAGIEILAAQMLRVEIPPQTGNRFEGPQQAFKKVYDLSAATLALDGSTGASELHVSYPGPHHLASLLRGASDSLLTASLFNTPSPKGSDQATWIKWLRFRAEKFPYVWPNHRKAIAQQFYETGVSAVVVLPTGAGKTTVSSLKIAGALARGKKVAFLAPTHALVEQLTEDLQEMFPADVLGSTVSNDFDLLMQEDATFQDIEVMTPERCLAMLSFAPESFQDVGLLVFDECHLLSPESGKIRRALDAMLCVLGFNHVAPEADILFLSAMLKNGDELAQWLGSLTGRPSIPVDLIWKPSRQARGVIIYNQDEVTESKRRANEKQEAENKQQKREAASLRKVAAQELRATPYAIWGLQHNWLSQDRSRAWIITTQILEDKVTLAGNIAYGSLRVTPNSNQVATSLAAAAAGRGLKTIVFVNTKNDAVKVAKEISARLKTSLVPTEVEQARWDALAEELGDLAHSLLSGPSGAVPHNSAMLRLERDLAEKMFKRPTGAQIIVATPTLAQGLNLPAQLAILAGDKRAGGEGREALEAHEILNAAARAGRAGHLANGLVLLIPEPIIQYKPGQPVHHTVVSKLEALIPEDDHCVRVNDPIEVVLDRLMAGQATDPDVAYTVNRMAALESVESSTSSHLFDLGRSLGAFAAQRRNELVEFDGKVAQLRAAIASQAVDGLDTTIAALASQSGLSATLLLSLKARLLTGLESLPADLVGWLGWSLGWFKEDEVARTSLLRDIHGNILAACGRPKTSAIRDEDLDKIGNALIAWVKGETLQSIELVLDGKPIGGSVTETCCPRARELIGNVIPRGMSFTLGLVAHVLSEILPLDEVENIDRQLIESMGTLLRKGYLSPEMMFFAVDRKDLLSRVQVHKAWASRFDDVFETL</sequence>
<feature type="domain" description="Helicase ATP-binding" evidence="6">
    <location>
        <begin position="313"/>
        <end position="484"/>
    </location>
</feature>
<dbReference type="PROSITE" id="PS51192">
    <property type="entry name" value="HELICASE_ATP_BIND_1"/>
    <property type="match status" value="1"/>
</dbReference>
<evidence type="ECO:0000256" key="1">
    <source>
        <dbReference type="ARBA" id="ARBA00022741"/>
    </source>
</evidence>
<keyword evidence="2" id="KW-0378">Hydrolase</keyword>
<dbReference type="InterPro" id="IPR011545">
    <property type="entry name" value="DEAD/DEAH_box_helicase_dom"/>
</dbReference>
<dbReference type="GO" id="GO:0016787">
    <property type="term" value="F:hydrolase activity"/>
    <property type="evidence" value="ECO:0007669"/>
    <property type="project" value="UniProtKB-KW"/>
</dbReference>
<dbReference type="GO" id="GO:0004386">
    <property type="term" value="F:helicase activity"/>
    <property type="evidence" value="ECO:0007669"/>
    <property type="project" value="UniProtKB-KW"/>
</dbReference>
<keyword evidence="1" id="KW-0547">Nucleotide-binding</keyword>
<name>A0A840Z392_9SPHN</name>
<dbReference type="GO" id="GO:0005524">
    <property type="term" value="F:ATP binding"/>
    <property type="evidence" value="ECO:0007669"/>
    <property type="project" value="UniProtKB-KW"/>
</dbReference>
<keyword evidence="5" id="KW-0175">Coiled coil</keyword>
<evidence type="ECO:0000313" key="9">
    <source>
        <dbReference type="Proteomes" id="UP000554342"/>
    </source>
</evidence>
<dbReference type="PROSITE" id="PS51194">
    <property type="entry name" value="HELICASE_CTER"/>
    <property type="match status" value="1"/>
</dbReference>
<keyword evidence="9" id="KW-1185">Reference proteome</keyword>
<dbReference type="SMART" id="SM00487">
    <property type="entry name" value="DEXDc"/>
    <property type="match status" value="1"/>
</dbReference>
<evidence type="ECO:0000256" key="2">
    <source>
        <dbReference type="ARBA" id="ARBA00022801"/>
    </source>
</evidence>
<evidence type="ECO:0000256" key="4">
    <source>
        <dbReference type="ARBA" id="ARBA00022840"/>
    </source>
</evidence>
<dbReference type="InterPro" id="IPR014001">
    <property type="entry name" value="Helicase_ATP-bd"/>
</dbReference>
<gene>
    <name evidence="8" type="ORF">FHR23_003084</name>
</gene>
<feature type="domain" description="Helicase C-terminal" evidence="7">
    <location>
        <begin position="594"/>
        <end position="799"/>
    </location>
</feature>
<dbReference type="InterPro" id="IPR001650">
    <property type="entry name" value="Helicase_C-like"/>
</dbReference>
<dbReference type="AlphaFoldDB" id="A0A840Z392"/>
<dbReference type="Gene3D" id="3.40.50.300">
    <property type="entry name" value="P-loop containing nucleotide triphosphate hydrolases"/>
    <property type="match status" value="2"/>
</dbReference>
<dbReference type="InterPro" id="IPR027417">
    <property type="entry name" value="P-loop_NTPase"/>
</dbReference>
<keyword evidence="4" id="KW-0067">ATP-binding</keyword>
<evidence type="ECO:0000313" key="8">
    <source>
        <dbReference type="EMBL" id="MBB5720122.1"/>
    </source>
</evidence>